<sequence>MKKAELVFIPTPGAGHLVSTVEMAKILVDRDERISITVLIIKLPFDNKVAAYTESLVASNLPSRIKFIILPDDNQSPPPGKVPYSSLESKKTHVKEAVAKLTGSPDSPTLAGFVLDMFCMCMVDVADELRVPSYVFFTSSAASLGSFLNGQALYDQNKLTTELIDSGAELQVPTLLNSIPARLLPSSYFDKEWAEFLFGQARRYRVVKGIMVNTFEELEPYAVKSFYDGKIKIPPVYAVGPVVNITGDNYALGPGGIEKKAEVMAWLDDQPESSVVFLCFGSRGCFDVDQAREIAHALEQCGHRFLWSLRQAPTEDKNEMPSDYADLKGVLPEGFLDRTAEIGKVIGWAPQVAVLSHPAVGGFVSHCGWNSTLESIRFGVPIATWPMYAEQQANAFQLVIELGLAVEIKMDYRKDILNKIPTMVTAEEIERGIKCLMNPESEIRKRVKEMSEKAGRAVMDGGSSFSSLGRFIDDALDNICGLMIRRNHRRCSCDSGAWDVLVKIGSYAGRVCTVVGERIRFGVPIATLQINAEQQLMHLRRRWELGHGTSGAGHLVSTVEVARLLVDRDDRLSVTVLIMKLPHDNTVATYTQSLAASNLSSRIKFINLPDDQPDKESTPPKRFFADFVESKKPHVKEVVANLTDESPDSPRLAGFVLDMFCMCMIEVADEFKVPSYLFFTSGAAFLGFMLRVQALHDEENTGITELKDSDAMLEVPGLVNSVPAKVWPSVVFNKEWAEALYQHARRFRRTKGIMVNTFEELESHAVRSLSDGKSKTPPLYPVGPILNIKGENYDLGEGGADKKADIMAWLDDQPESSVVFLCFGSWGSFGEDQVKEIACAFEQSGHRFLWSLRRAPSKDTFEKPSDYEDPTEVLPEGFMDRTANIGKVIGWAPQVAVLAHPAIGGFVSHCGWNSTLESIWFGVPIATWPMYAEQQFNAFELVVELGLAVEIKMDYRNDIMIENPTVVNAEVIERGIRCLMEHNSEMRMRVKEMSEKARKALSDGGSSFSSMGRLIDDFLDNIA</sequence>
<protein>
    <submittedName>
        <fullName evidence="4">Uncharacterized protein</fullName>
    </submittedName>
</protein>
<evidence type="ECO:0000256" key="1">
    <source>
        <dbReference type="ARBA" id="ARBA00009995"/>
    </source>
</evidence>
<keyword evidence="2" id="KW-0328">Glycosyltransferase</keyword>
<dbReference type="PROSITE" id="PS00375">
    <property type="entry name" value="UDPGT"/>
    <property type="match status" value="2"/>
</dbReference>
<dbReference type="CDD" id="cd03784">
    <property type="entry name" value="GT1_Gtf-like"/>
    <property type="match status" value="2"/>
</dbReference>
<dbReference type="EMBL" id="JBCGBO010000006">
    <property type="protein sequence ID" value="KAK9193843.1"/>
    <property type="molecule type" value="Genomic_DNA"/>
</dbReference>
<reference evidence="4 5" key="1">
    <citation type="submission" date="2024-05" db="EMBL/GenBank/DDBJ databases">
        <title>Haplotype-resolved chromosome-level genome assembly of Huyou (Citrus changshanensis).</title>
        <authorList>
            <person name="Miao C."/>
            <person name="Chen W."/>
            <person name="Wu Y."/>
            <person name="Wang L."/>
            <person name="Zhao S."/>
            <person name="Grierson D."/>
            <person name="Xu C."/>
            <person name="Chen K."/>
        </authorList>
    </citation>
    <scope>NUCLEOTIDE SEQUENCE [LARGE SCALE GENOMIC DNA]</scope>
    <source>
        <strain evidence="4">01-14</strain>
        <tissue evidence="4">Leaf</tissue>
    </source>
</reference>
<keyword evidence="3" id="KW-0808">Transferase</keyword>
<evidence type="ECO:0000256" key="3">
    <source>
        <dbReference type="ARBA" id="ARBA00022679"/>
    </source>
</evidence>
<evidence type="ECO:0000313" key="5">
    <source>
        <dbReference type="Proteomes" id="UP001428341"/>
    </source>
</evidence>
<comment type="similarity">
    <text evidence="1">Belongs to the UDP-glycosyltransferase family.</text>
</comment>
<dbReference type="Pfam" id="PF00201">
    <property type="entry name" value="UDPGT"/>
    <property type="match status" value="2"/>
</dbReference>
<proteinExistence type="inferred from homology"/>
<dbReference type="SUPFAM" id="SSF53756">
    <property type="entry name" value="UDP-Glycosyltransferase/glycogen phosphorylase"/>
    <property type="match status" value="2"/>
</dbReference>
<dbReference type="InterPro" id="IPR050481">
    <property type="entry name" value="UDP-glycosyltransf_plant"/>
</dbReference>
<dbReference type="FunFam" id="3.40.50.2000:FF:000056">
    <property type="entry name" value="Glycosyltransferase"/>
    <property type="match status" value="2"/>
</dbReference>
<dbReference type="InterPro" id="IPR035595">
    <property type="entry name" value="UDP_glycos_trans_CS"/>
</dbReference>
<dbReference type="AlphaFoldDB" id="A0AAP0QIQ6"/>
<dbReference type="Gene3D" id="3.40.50.2000">
    <property type="entry name" value="Glycogen Phosphorylase B"/>
    <property type="match status" value="4"/>
</dbReference>
<evidence type="ECO:0000313" key="4">
    <source>
        <dbReference type="EMBL" id="KAK9193843.1"/>
    </source>
</evidence>
<accession>A0AAP0QIQ6</accession>
<dbReference type="GO" id="GO:0035251">
    <property type="term" value="F:UDP-glucosyltransferase activity"/>
    <property type="evidence" value="ECO:0007669"/>
    <property type="project" value="InterPro"/>
</dbReference>
<gene>
    <name evidence="4" type="ORF">WN944_004543</name>
</gene>
<dbReference type="PANTHER" id="PTHR48048">
    <property type="entry name" value="GLYCOSYLTRANSFERASE"/>
    <property type="match status" value="1"/>
</dbReference>
<dbReference type="PANTHER" id="PTHR48048:SF45">
    <property type="entry name" value="GLYCOSYLTRANSFERASE"/>
    <property type="match status" value="1"/>
</dbReference>
<comment type="caution">
    <text evidence="4">The sequence shown here is derived from an EMBL/GenBank/DDBJ whole genome shotgun (WGS) entry which is preliminary data.</text>
</comment>
<name>A0AAP0QIQ6_9ROSI</name>
<evidence type="ECO:0000256" key="2">
    <source>
        <dbReference type="ARBA" id="ARBA00022676"/>
    </source>
</evidence>
<dbReference type="Proteomes" id="UP001428341">
    <property type="component" value="Unassembled WGS sequence"/>
</dbReference>
<organism evidence="4 5">
    <name type="scientific">Citrus x changshan-huyou</name>
    <dbReference type="NCBI Taxonomy" id="2935761"/>
    <lineage>
        <taxon>Eukaryota</taxon>
        <taxon>Viridiplantae</taxon>
        <taxon>Streptophyta</taxon>
        <taxon>Embryophyta</taxon>
        <taxon>Tracheophyta</taxon>
        <taxon>Spermatophyta</taxon>
        <taxon>Magnoliopsida</taxon>
        <taxon>eudicotyledons</taxon>
        <taxon>Gunneridae</taxon>
        <taxon>Pentapetalae</taxon>
        <taxon>rosids</taxon>
        <taxon>malvids</taxon>
        <taxon>Sapindales</taxon>
        <taxon>Rutaceae</taxon>
        <taxon>Aurantioideae</taxon>
        <taxon>Citrus</taxon>
    </lineage>
</organism>
<dbReference type="FunFam" id="3.40.50.2000:FF:000080">
    <property type="entry name" value="Glycosyltransferase"/>
    <property type="match status" value="1"/>
</dbReference>
<dbReference type="InterPro" id="IPR002213">
    <property type="entry name" value="UDP_glucos_trans"/>
</dbReference>
<keyword evidence="5" id="KW-1185">Reference proteome</keyword>